<dbReference type="AlphaFoldDB" id="A0A9D2WPK4"/>
<feature type="transmembrane region" description="Helical" evidence="1">
    <location>
        <begin position="38"/>
        <end position="55"/>
    </location>
</feature>
<comment type="caution">
    <text evidence="2">The sequence shown here is derived from an EMBL/GenBank/DDBJ whole genome shotgun (WGS) entry which is preliminary data.</text>
</comment>
<evidence type="ECO:0000313" key="3">
    <source>
        <dbReference type="Proteomes" id="UP000798488"/>
    </source>
</evidence>
<gene>
    <name evidence="2" type="ORF">SPSYN_01145</name>
</gene>
<keyword evidence="3" id="KW-1185">Reference proteome</keyword>
<organism evidence="2 3">
    <name type="scientific">Sporotomaculum syntrophicum</name>
    <dbReference type="NCBI Taxonomy" id="182264"/>
    <lineage>
        <taxon>Bacteria</taxon>
        <taxon>Bacillati</taxon>
        <taxon>Bacillota</taxon>
        <taxon>Clostridia</taxon>
        <taxon>Eubacteriales</taxon>
        <taxon>Desulfallaceae</taxon>
        <taxon>Sporotomaculum</taxon>
    </lineage>
</organism>
<feature type="transmembrane region" description="Helical" evidence="1">
    <location>
        <begin position="12"/>
        <end position="32"/>
    </location>
</feature>
<keyword evidence="1" id="KW-0812">Transmembrane</keyword>
<feature type="transmembrane region" description="Helical" evidence="1">
    <location>
        <begin position="62"/>
        <end position="83"/>
    </location>
</feature>
<keyword evidence="1" id="KW-1133">Transmembrane helix</keyword>
<proteinExistence type="predicted"/>
<evidence type="ECO:0000256" key="1">
    <source>
        <dbReference type="SAM" id="Phobius"/>
    </source>
</evidence>
<dbReference type="Proteomes" id="UP000798488">
    <property type="component" value="Unassembled WGS sequence"/>
</dbReference>
<dbReference type="EMBL" id="LSRS01000003">
    <property type="protein sequence ID" value="KAF1085009.1"/>
    <property type="molecule type" value="Genomic_DNA"/>
</dbReference>
<reference evidence="2" key="1">
    <citation type="submission" date="2016-02" db="EMBL/GenBank/DDBJ databases">
        <title>Draft Genome Sequence of Sporotomaculum syntrophicum Strain FB, a Syntrophic Benzoate Degrader.</title>
        <authorList>
            <person name="Nobu M.K."/>
            <person name="Narihiro T."/>
            <person name="Qiu Y.-L."/>
            <person name="Ohashi A."/>
            <person name="Liu W.-T."/>
            <person name="Yuji S."/>
        </authorList>
    </citation>
    <scope>NUCLEOTIDE SEQUENCE</scope>
    <source>
        <strain evidence="2">FB</strain>
    </source>
</reference>
<sequence>MKERLYSILMNLGGLFIAYLSYAFILNILTISNIPQQISIFISYLTPMFIGYMLYKKYNLVIGRFVMIVTFVLLFLGFLGRLFV</sequence>
<protein>
    <submittedName>
        <fullName evidence="2">Uncharacterized protein</fullName>
    </submittedName>
</protein>
<evidence type="ECO:0000313" key="2">
    <source>
        <dbReference type="EMBL" id="KAF1085009.1"/>
    </source>
</evidence>
<keyword evidence="1" id="KW-0472">Membrane</keyword>
<accession>A0A9D2WPK4</accession>
<name>A0A9D2WPK4_9FIRM</name>